<evidence type="ECO:0008006" key="4">
    <source>
        <dbReference type="Google" id="ProtNLM"/>
    </source>
</evidence>
<evidence type="ECO:0000256" key="1">
    <source>
        <dbReference type="SAM" id="MobiDB-lite"/>
    </source>
</evidence>
<evidence type="ECO:0000313" key="3">
    <source>
        <dbReference type="Proteomes" id="UP001556631"/>
    </source>
</evidence>
<evidence type="ECO:0000313" key="2">
    <source>
        <dbReference type="EMBL" id="MEX0426300.1"/>
    </source>
</evidence>
<protein>
    <recommendedName>
        <fullName evidence="4">PE domain-containing protein</fullName>
    </recommendedName>
</protein>
<feature type="compositionally biased region" description="Low complexity" evidence="1">
    <location>
        <begin position="10"/>
        <end position="35"/>
    </location>
</feature>
<sequence length="163" mass="17039">MVSERPTTPPSTTNTTSGSTSSPSTSTGGSGSGTTVVDVDLLDDLMKLLGHQADHLHSNVVTALSHRPDPGRFGNAPLARRLSAKVDGTYADLYFALDEAVTGLRNYRDGFKAYRDGMTDHDTGVAATARKTANATPVLTAGDNCFDDTTATVCTPTDQGSED</sequence>
<keyword evidence="3" id="KW-1185">Reference proteome</keyword>
<reference evidence="2 3" key="1">
    <citation type="submission" date="2024-07" db="EMBL/GenBank/DDBJ databases">
        <authorList>
            <person name="Lee S."/>
            <person name="Kang M."/>
        </authorList>
    </citation>
    <scope>NUCLEOTIDE SEQUENCE [LARGE SCALE GENOMIC DNA]</scope>
    <source>
        <strain evidence="2 3">DS6</strain>
    </source>
</reference>
<feature type="region of interest" description="Disordered" evidence="1">
    <location>
        <begin position="1"/>
        <end position="35"/>
    </location>
</feature>
<gene>
    <name evidence="2" type="ORF">AB3X52_01620</name>
</gene>
<dbReference type="EMBL" id="JBFPJR010000002">
    <property type="protein sequence ID" value="MEX0426300.1"/>
    <property type="molecule type" value="Genomic_DNA"/>
</dbReference>
<accession>A0ABV3SUN6</accession>
<comment type="caution">
    <text evidence="2">The sequence shown here is derived from an EMBL/GenBank/DDBJ whole genome shotgun (WGS) entry which is preliminary data.</text>
</comment>
<proteinExistence type="predicted"/>
<dbReference type="RefSeq" id="WP_367990950.1">
    <property type="nucleotide sequence ID" value="NZ_JBFPJR010000002.1"/>
</dbReference>
<organism evidence="2 3">
    <name type="scientific">Nocardioides eburneus</name>
    <dbReference type="NCBI Taxonomy" id="3231482"/>
    <lineage>
        <taxon>Bacteria</taxon>
        <taxon>Bacillati</taxon>
        <taxon>Actinomycetota</taxon>
        <taxon>Actinomycetes</taxon>
        <taxon>Propionibacteriales</taxon>
        <taxon>Nocardioidaceae</taxon>
        <taxon>Nocardioides</taxon>
    </lineage>
</organism>
<name>A0ABV3SUN6_9ACTN</name>
<dbReference type="Proteomes" id="UP001556631">
    <property type="component" value="Unassembled WGS sequence"/>
</dbReference>